<dbReference type="InterPro" id="IPR001810">
    <property type="entry name" value="F-box_dom"/>
</dbReference>
<name>A0A015MU72_RHIIW</name>
<dbReference type="Gene3D" id="1.20.1280.50">
    <property type="match status" value="1"/>
</dbReference>
<dbReference type="AlphaFoldDB" id="A0A015MU72"/>
<feature type="domain" description="F-box" evidence="1">
    <location>
        <begin position="70"/>
        <end position="122"/>
    </location>
</feature>
<dbReference type="Proteomes" id="UP000022910">
    <property type="component" value="Unassembled WGS sequence"/>
</dbReference>
<evidence type="ECO:0000259" key="1">
    <source>
        <dbReference type="PROSITE" id="PS50181"/>
    </source>
</evidence>
<accession>A0A015MU72</accession>
<dbReference type="SUPFAM" id="SSF81383">
    <property type="entry name" value="F-box domain"/>
    <property type="match status" value="1"/>
</dbReference>
<organism evidence="2 3">
    <name type="scientific">Rhizophagus irregularis (strain DAOM 197198w)</name>
    <name type="common">Glomus intraradices</name>
    <dbReference type="NCBI Taxonomy" id="1432141"/>
    <lineage>
        <taxon>Eukaryota</taxon>
        <taxon>Fungi</taxon>
        <taxon>Fungi incertae sedis</taxon>
        <taxon>Mucoromycota</taxon>
        <taxon>Glomeromycotina</taxon>
        <taxon>Glomeromycetes</taxon>
        <taxon>Glomerales</taxon>
        <taxon>Glomeraceae</taxon>
        <taxon>Rhizophagus</taxon>
    </lineage>
</organism>
<evidence type="ECO:0000313" key="2">
    <source>
        <dbReference type="EMBL" id="EXX70318.1"/>
    </source>
</evidence>
<evidence type="ECO:0000313" key="3">
    <source>
        <dbReference type="Proteomes" id="UP000022910"/>
    </source>
</evidence>
<dbReference type="HOGENOM" id="CLU_021113_0_0_1"/>
<sequence length="565" mass="66508">MNESINPVSNFIIPTSHFSFTLPSHSSSFSSSSSSSLPNLSFQKLTFNSISTLSFQNSRLNPQNDPQNSRCLFTIIPTETFINICQFLTPWDLVSISLVCRKFRDYLTCPTSSTTMDVWRISRTNTIFFPQLSPPEGLNERDYCKIVMLEKGCQFCAEKSNDVRIYWIFRVRSCWDCLMERVEYIPQGQSIPDFTAGLLFETFRMHGMFGPEYKVFWKSDYKLSEIEFSKVKESEREKWIEEKNLKCKSLMEDAFKRRKIDQESKEIHNQAKLNKVKSFCHLMMLETSHDSQLNSSPSSELKSRKPIYSPYILSLCPTFNETITLPNHLFAQVTFKSWRDKMLQDYKQIEMKYSIPIRSNQIYQKLLRTKWFFSPLQHWIVHCKTYISPPYINNDPRIAWPEEFLDRNIIRKIFNEAIECDKKADDAKFALRHVESIIFQKVTNLKSAIAFGLGGSDDENFNKCVNCNNSNNNNNTGLEIFRCKICIENTSNYLLYSYRGVKKHLQKHSSLIVEDNIELDYKIMCNYFKDYSNCWFKTGNYPYKLPDEIMQILKSHRMPWWKNSN</sequence>
<comment type="caution">
    <text evidence="2">The sequence shown here is derived from an EMBL/GenBank/DDBJ whole genome shotgun (WGS) entry which is preliminary data.</text>
</comment>
<proteinExistence type="predicted"/>
<keyword evidence="3" id="KW-1185">Reference proteome</keyword>
<dbReference type="CDD" id="cd09917">
    <property type="entry name" value="F-box_SF"/>
    <property type="match status" value="1"/>
</dbReference>
<protein>
    <recommendedName>
        <fullName evidence="1">F-box domain-containing protein</fullName>
    </recommendedName>
</protein>
<dbReference type="EMBL" id="JEMT01016617">
    <property type="protein sequence ID" value="EXX70318.1"/>
    <property type="molecule type" value="Genomic_DNA"/>
</dbReference>
<dbReference type="OrthoDB" id="2322499at2759"/>
<gene>
    <name evidence="2" type="ORF">RirG_088500</name>
</gene>
<dbReference type="Pfam" id="PF12937">
    <property type="entry name" value="F-box-like"/>
    <property type="match status" value="1"/>
</dbReference>
<reference evidence="2 3" key="1">
    <citation type="submission" date="2014-02" db="EMBL/GenBank/DDBJ databases">
        <title>Single nucleus genome sequencing reveals high similarity among nuclei of an endomycorrhizal fungus.</title>
        <authorList>
            <person name="Lin K."/>
            <person name="Geurts R."/>
            <person name="Zhang Z."/>
            <person name="Limpens E."/>
            <person name="Saunders D.G."/>
            <person name="Mu D."/>
            <person name="Pang E."/>
            <person name="Cao H."/>
            <person name="Cha H."/>
            <person name="Lin T."/>
            <person name="Zhou Q."/>
            <person name="Shang Y."/>
            <person name="Li Y."/>
            <person name="Ivanov S."/>
            <person name="Sharma T."/>
            <person name="Velzen R.V."/>
            <person name="Ruijter N.D."/>
            <person name="Aanen D.K."/>
            <person name="Win J."/>
            <person name="Kamoun S."/>
            <person name="Bisseling T."/>
            <person name="Huang S."/>
        </authorList>
    </citation>
    <scope>NUCLEOTIDE SEQUENCE [LARGE SCALE GENOMIC DNA]</scope>
    <source>
        <strain evidence="3">DAOM197198w</strain>
    </source>
</reference>
<dbReference type="PROSITE" id="PS50181">
    <property type="entry name" value="FBOX"/>
    <property type="match status" value="1"/>
</dbReference>
<dbReference type="InterPro" id="IPR036047">
    <property type="entry name" value="F-box-like_dom_sf"/>
</dbReference>